<dbReference type="SUPFAM" id="SSF56059">
    <property type="entry name" value="Glutathione synthetase ATP-binding domain-like"/>
    <property type="match status" value="1"/>
</dbReference>
<dbReference type="OrthoDB" id="8041036at2"/>
<organism evidence="1 2">
    <name type="scientific">Streptomyces venezuelae</name>
    <dbReference type="NCBI Taxonomy" id="54571"/>
    <lineage>
        <taxon>Bacteria</taxon>
        <taxon>Bacillati</taxon>
        <taxon>Actinomycetota</taxon>
        <taxon>Actinomycetes</taxon>
        <taxon>Kitasatosporales</taxon>
        <taxon>Streptomycetaceae</taxon>
        <taxon>Streptomyces</taxon>
    </lineage>
</organism>
<evidence type="ECO:0000313" key="1">
    <source>
        <dbReference type="EMBL" id="QES19067.1"/>
    </source>
</evidence>
<gene>
    <name evidence="1" type="ORF">DEJ46_08185</name>
</gene>
<proteinExistence type="predicted"/>
<dbReference type="Proteomes" id="UP000324106">
    <property type="component" value="Chromosome"/>
</dbReference>
<name>A0A5P2AML4_STRVZ</name>
<sequence>MEHGTPVENRITREFLDESRGPTRAVATTDPAFDRTHAWLGRPVFGRPAFLEAVEVRSLDHDLGVLLRLLSSLPERLYGGDVGRMARALGLPPAQAKAVARCVVPGPAVPVGRADLLREQGRFRLVEFNTTSSLGGCEIAEMSRAMLADPALTDFADRHGLGYADPVAGMAASMDAACPDRTGLPIAVVKWPNSPETADDFGHMRLFLEQLAELGREAFPCHIGQLDYRDGVLTARGRRVDRVFRTFQLSRLTDTPETQELAGPLLDAVADGNAALFTPLPSDLYGIKDCLALLSDDTRHGDFTAEEQDVIDRLLPWTRPLRPGPVTYQDGRTELLGLLSARRENLLLKPSAGFAGQGITAGWMVGPDEWERRISDALRGGVPYVVQERVVGDAERFVDDDKPDTLASTLLNWGVFHTVRGYSGAFVKGVPRAAQDFRFLGDGSHVGCVLHQVAARPQEGGR</sequence>
<evidence type="ECO:0008006" key="3">
    <source>
        <dbReference type="Google" id="ProtNLM"/>
    </source>
</evidence>
<dbReference type="AlphaFoldDB" id="A0A5P2AML4"/>
<dbReference type="RefSeq" id="WP_150264872.1">
    <property type="nucleotide sequence ID" value="NZ_CP029194.1"/>
</dbReference>
<protein>
    <recommendedName>
        <fullName evidence="3">Circularly permuted type 2 ATP-grasp protein</fullName>
    </recommendedName>
</protein>
<reference evidence="1 2" key="1">
    <citation type="submission" date="2018-05" db="EMBL/GenBank/DDBJ databases">
        <title>Streptomyces venezuelae.</title>
        <authorList>
            <person name="Kim W."/>
            <person name="Lee N."/>
            <person name="Cho B.-K."/>
        </authorList>
    </citation>
    <scope>NUCLEOTIDE SEQUENCE [LARGE SCALE GENOMIC DNA]</scope>
    <source>
        <strain evidence="1 2">ATCC 15068</strain>
    </source>
</reference>
<evidence type="ECO:0000313" key="2">
    <source>
        <dbReference type="Proteomes" id="UP000324106"/>
    </source>
</evidence>
<accession>A0A5P2AML4</accession>
<dbReference type="EMBL" id="CP029194">
    <property type="protein sequence ID" value="QES19067.1"/>
    <property type="molecule type" value="Genomic_DNA"/>
</dbReference>